<dbReference type="GO" id="GO:0032787">
    <property type="term" value="P:monocarboxylic acid metabolic process"/>
    <property type="evidence" value="ECO:0007669"/>
    <property type="project" value="UniProtKB-ARBA"/>
</dbReference>
<accession>A0A381VCH0</accession>
<dbReference type="PANTHER" id="PTHR42879">
    <property type="entry name" value="3-OXOACYL-(ACYL-CARRIER-PROTEIN) REDUCTASE"/>
    <property type="match status" value="1"/>
</dbReference>
<comment type="similarity">
    <text evidence="1">Belongs to the short-chain dehydrogenases/reductases (SDR) family.</text>
</comment>
<dbReference type="CDD" id="cd05233">
    <property type="entry name" value="SDR_c"/>
    <property type="match status" value="1"/>
</dbReference>
<organism evidence="3">
    <name type="scientific">marine metagenome</name>
    <dbReference type="NCBI Taxonomy" id="408172"/>
    <lineage>
        <taxon>unclassified sequences</taxon>
        <taxon>metagenomes</taxon>
        <taxon>ecological metagenomes</taxon>
    </lineage>
</organism>
<evidence type="ECO:0000256" key="1">
    <source>
        <dbReference type="ARBA" id="ARBA00006484"/>
    </source>
</evidence>
<dbReference type="EMBL" id="UINC01008319">
    <property type="protein sequence ID" value="SVA37468.1"/>
    <property type="molecule type" value="Genomic_DNA"/>
</dbReference>
<dbReference type="Gene3D" id="3.40.50.720">
    <property type="entry name" value="NAD(P)-binding Rossmann-like Domain"/>
    <property type="match status" value="1"/>
</dbReference>
<reference evidence="3" key="1">
    <citation type="submission" date="2018-05" db="EMBL/GenBank/DDBJ databases">
        <authorList>
            <person name="Lanie J.A."/>
            <person name="Ng W.-L."/>
            <person name="Kazmierczak K.M."/>
            <person name="Andrzejewski T.M."/>
            <person name="Davidsen T.M."/>
            <person name="Wayne K.J."/>
            <person name="Tettelin H."/>
            <person name="Glass J.I."/>
            <person name="Rusch D."/>
            <person name="Podicherti R."/>
            <person name="Tsui H.-C.T."/>
            <person name="Winkler M.E."/>
        </authorList>
    </citation>
    <scope>NUCLEOTIDE SEQUENCE</scope>
</reference>
<evidence type="ECO:0008006" key="4">
    <source>
        <dbReference type="Google" id="ProtNLM"/>
    </source>
</evidence>
<dbReference type="GO" id="GO:0016491">
    <property type="term" value="F:oxidoreductase activity"/>
    <property type="evidence" value="ECO:0007669"/>
    <property type="project" value="UniProtKB-KW"/>
</dbReference>
<dbReference type="FunFam" id="3.40.50.720:FF:000173">
    <property type="entry name" value="3-oxoacyl-[acyl-carrier protein] reductase"/>
    <property type="match status" value="1"/>
</dbReference>
<dbReference type="Pfam" id="PF13561">
    <property type="entry name" value="adh_short_C2"/>
    <property type="match status" value="1"/>
</dbReference>
<dbReference type="SUPFAM" id="SSF51735">
    <property type="entry name" value="NAD(P)-binding Rossmann-fold domains"/>
    <property type="match status" value="1"/>
</dbReference>
<dbReference type="PRINTS" id="PR00081">
    <property type="entry name" value="GDHRDH"/>
</dbReference>
<dbReference type="InterPro" id="IPR002347">
    <property type="entry name" value="SDR_fam"/>
</dbReference>
<evidence type="ECO:0000313" key="3">
    <source>
        <dbReference type="EMBL" id="SVA37468.1"/>
    </source>
</evidence>
<feature type="non-terminal residue" evidence="3">
    <location>
        <position position="1"/>
    </location>
</feature>
<sequence length="230" mass="25008">IGKSVLETFASNGADVWACVRSESEDFLLLINDLENKYKVSIKPVYFDLSDIDSVKQGVKTITSEKRPIDILVNNAGCISTSLFQMTPLSKVKEMFDINFFSMFQFTQGIVKSMVKNGGSVVNISSSAAIEGNEGRVSYASSKSAVITFGQVISRELGGNNIRVNTIAPGLTETEMMKGSTPDDVLERTLDRVSLHRTAKPKEIANVALFLASNLSSYMTGQVLRVDGGM</sequence>
<keyword evidence="2" id="KW-0560">Oxidoreductase</keyword>
<dbReference type="PANTHER" id="PTHR42879:SF2">
    <property type="entry name" value="3-OXOACYL-[ACYL-CARRIER-PROTEIN] REDUCTASE FABG"/>
    <property type="match status" value="1"/>
</dbReference>
<proteinExistence type="inferred from homology"/>
<dbReference type="AlphaFoldDB" id="A0A381VCH0"/>
<protein>
    <recommendedName>
        <fullName evidence="4">3-oxoacyl-ACP reductase</fullName>
    </recommendedName>
</protein>
<gene>
    <name evidence="3" type="ORF">METZ01_LOCUS90322</name>
</gene>
<dbReference type="InterPro" id="IPR050259">
    <property type="entry name" value="SDR"/>
</dbReference>
<name>A0A381VCH0_9ZZZZ</name>
<dbReference type="PRINTS" id="PR00080">
    <property type="entry name" value="SDRFAMILY"/>
</dbReference>
<dbReference type="InterPro" id="IPR036291">
    <property type="entry name" value="NAD(P)-bd_dom_sf"/>
</dbReference>
<evidence type="ECO:0000256" key="2">
    <source>
        <dbReference type="ARBA" id="ARBA00023002"/>
    </source>
</evidence>
<dbReference type="PROSITE" id="PS00061">
    <property type="entry name" value="ADH_SHORT"/>
    <property type="match status" value="1"/>
</dbReference>
<dbReference type="InterPro" id="IPR020904">
    <property type="entry name" value="Sc_DH/Rdtase_CS"/>
</dbReference>